<comment type="similarity">
    <text evidence="1">Belongs to the ABC transporter superfamily.</text>
</comment>
<accession>A0A1L5NQW0</accession>
<dbReference type="NCBIfam" id="TIGR02324">
    <property type="entry name" value="CP_lyasePhnL"/>
    <property type="match status" value="1"/>
</dbReference>
<dbReference type="GO" id="GO:0005524">
    <property type="term" value="F:ATP binding"/>
    <property type="evidence" value="ECO:0007669"/>
    <property type="project" value="UniProtKB-KW"/>
</dbReference>
<keyword evidence="2" id="KW-0547">Nucleotide-binding</keyword>
<organism evidence="5 6">
    <name type="scientific">Rhizobium gallicum</name>
    <dbReference type="NCBI Taxonomy" id="56730"/>
    <lineage>
        <taxon>Bacteria</taxon>
        <taxon>Pseudomonadati</taxon>
        <taxon>Pseudomonadota</taxon>
        <taxon>Alphaproteobacteria</taxon>
        <taxon>Hyphomicrobiales</taxon>
        <taxon>Rhizobiaceae</taxon>
        <taxon>Rhizobium/Agrobacterium group</taxon>
        <taxon>Rhizobium</taxon>
    </lineage>
</organism>
<name>A0A1L5NQW0_9HYPH</name>
<evidence type="ECO:0000313" key="6">
    <source>
        <dbReference type="Proteomes" id="UP000184749"/>
    </source>
</evidence>
<dbReference type="Proteomes" id="UP000184749">
    <property type="component" value="Plasmid pRgalIE4872c"/>
</dbReference>
<dbReference type="RefSeq" id="WP_074070817.1">
    <property type="nucleotide sequence ID" value="NZ_CP017104.1"/>
</dbReference>
<evidence type="ECO:0000256" key="1">
    <source>
        <dbReference type="ARBA" id="ARBA00005417"/>
    </source>
</evidence>
<dbReference type="InterPro" id="IPR003439">
    <property type="entry name" value="ABC_transporter-like_ATP-bd"/>
</dbReference>
<dbReference type="EMBL" id="CP017104">
    <property type="protein sequence ID" value="APO70293.1"/>
    <property type="molecule type" value="Genomic_DNA"/>
</dbReference>
<dbReference type="InterPro" id="IPR017871">
    <property type="entry name" value="ABC_transporter-like_CS"/>
</dbReference>
<dbReference type="InterPro" id="IPR027417">
    <property type="entry name" value="P-loop_NTPase"/>
</dbReference>
<proteinExistence type="inferred from homology"/>
<geneLocation type="plasmid" evidence="6">
    <name>prgalie4872c</name>
</geneLocation>
<feature type="domain" description="ABC transporter" evidence="4">
    <location>
        <begin position="10"/>
        <end position="249"/>
    </location>
</feature>
<dbReference type="InterPro" id="IPR003593">
    <property type="entry name" value="AAA+_ATPase"/>
</dbReference>
<dbReference type="Pfam" id="PF00005">
    <property type="entry name" value="ABC_tran"/>
    <property type="match status" value="1"/>
</dbReference>
<keyword evidence="5" id="KW-0614">Plasmid</keyword>
<dbReference type="AlphaFoldDB" id="A0A1L5NQW0"/>
<dbReference type="Gene3D" id="3.40.50.300">
    <property type="entry name" value="P-loop containing nucleotide triphosphate hydrolases"/>
    <property type="match status" value="1"/>
</dbReference>
<dbReference type="SMART" id="SM00382">
    <property type="entry name" value="AAA"/>
    <property type="match status" value="1"/>
</dbReference>
<dbReference type="PROSITE" id="PS50893">
    <property type="entry name" value="ABC_TRANSPORTER_2"/>
    <property type="match status" value="1"/>
</dbReference>
<evidence type="ECO:0000313" key="5">
    <source>
        <dbReference type="EMBL" id="APO70293.1"/>
    </source>
</evidence>
<keyword evidence="3 5" id="KW-0067">ATP-binding</keyword>
<evidence type="ECO:0000256" key="2">
    <source>
        <dbReference type="ARBA" id="ARBA00022741"/>
    </source>
</evidence>
<evidence type="ECO:0000259" key="4">
    <source>
        <dbReference type="PROSITE" id="PS50893"/>
    </source>
</evidence>
<dbReference type="PANTHER" id="PTHR42798">
    <property type="entry name" value="LIPOPROTEIN-RELEASING SYSTEM ATP-BINDING PROTEIN LOLD"/>
    <property type="match status" value="1"/>
</dbReference>
<gene>
    <name evidence="5" type="primary">phnL-2</name>
    <name evidence="5" type="ORF">IE4872_PC00266</name>
</gene>
<evidence type="ECO:0000256" key="3">
    <source>
        <dbReference type="ARBA" id="ARBA00022840"/>
    </source>
</evidence>
<dbReference type="PANTHER" id="PTHR42798:SF7">
    <property type="entry name" value="ALPHA-D-RIBOSE 1-METHYLPHOSPHONATE 5-TRIPHOSPHATE SYNTHASE SUBUNIT PHNL"/>
    <property type="match status" value="1"/>
</dbReference>
<reference evidence="5 6" key="1">
    <citation type="submission" date="2016-09" db="EMBL/GenBank/DDBJ databases">
        <title>The complete genome sequences of Rhizobium gallicum, symbiovars gallicum and phaseoli, symbionts associated to common bean (Phaseolus vulgaris).</title>
        <authorList>
            <person name="Bustos P."/>
            <person name="Santamaria R.I."/>
            <person name="Perez-Carrascal O.M."/>
            <person name="Juarez S."/>
            <person name="Lozano L."/>
            <person name="Martinez-Flores I."/>
            <person name="Martinez-Romero E."/>
            <person name="Cevallos M."/>
            <person name="Romero D."/>
            <person name="Davila G."/>
            <person name="Gonzalez V."/>
        </authorList>
    </citation>
    <scope>NUCLEOTIDE SEQUENCE [LARGE SCALE GENOMIC DNA]</scope>
    <source>
        <strain evidence="5 6">IE4872</strain>
        <plasmid evidence="6">prgalie4872c</plasmid>
    </source>
</reference>
<protein>
    <submittedName>
        <fullName evidence="5">Phosphonate ABC transporter ATP-binding protein PhnL 2</fullName>
    </submittedName>
</protein>
<dbReference type="GO" id="GO:0016887">
    <property type="term" value="F:ATP hydrolysis activity"/>
    <property type="evidence" value="ECO:0007669"/>
    <property type="project" value="InterPro"/>
</dbReference>
<dbReference type="InterPro" id="IPR012701">
    <property type="entry name" value="CP_lyase_PhnL"/>
</dbReference>
<dbReference type="OrthoDB" id="9802264at2"/>
<dbReference type="SUPFAM" id="SSF52540">
    <property type="entry name" value="P-loop containing nucleoside triphosphate hydrolases"/>
    <property type="match status" value="1"/>
</dbReference>
<sequence length="249" mass="26593">MKTALPSVALRAIGLSKSFTLHTQGGIVLPVFDDIELAVRSGECVCLHGPSGAGKSTLLRSLYANYKPDEGQILVDHMGETVDLLAAEPWEVVEIRRLTIGYVSQFLRVIPRVGALDVVAEPAIANGMPTDKAKARAQTLLTRLRIPERLWSLAPATFSGGEQQRVNIARGFIVDYPVLLLDEPTASLDAANRATVVELIDEAKSRAAAIVGIFHDEEVREAVADRLFEIGSQSAATAVPAAALAEACA</sequence>
<dbReference type="PROSITE" id="PS00211">
    <property type="entry name" value="ABC_TRANSPORTER_1"/>
    <property type="match status" value="1"/>
</dbReference>